<reference evidence="2 3" key="1">
    <citation type="submission" date="2020-11" db="EMBL/GenBank/DDBJ databases">
        <title>Carbohydrate-dependent, anaerobic sulfur respiration: A novel catabolism in halophilic archaea.</title>
        <authorList>
            <person name="Sorokin D.Y."/>
            <person name="Messina E."/>
            <person name="Smedile F."/>
            <person name="La Cono V."/>
            <person name="Hallsworth J.E."/>
            <person name="Yakimov M.M."/>
        </authorList>
    </citation>
    <scope>NUCLEOTIDE SEQUENCE [LARGE SCALE GENOMIC DNA]</scope>
    <source>
        <strain evidence="2 3">HSR12-2</strain>
    </source>
</reference>
<sequence length="299" mass="32525">MRVVSLLPAATEICFALGIEPVGVSSECDYPPAARSIPAVERTRIDETADSVAINEQVAAAEEDGGLYEIDAELLADLDPDLVITQGICDVCAVDRVAVAAVVDDLGLETEILTTDPHSLSDLYEETRRIGRATDREGTAIDLVSAWRDRIATLRERTSALETPSVAVLDWMEPVMVAGHWVPDLVEAAGGTYPLAAVGERSRPREWSEIRGTDPDVLVAAPCGYHLEQTLQARRELADRPGWDELTAVRERRVYALDGHDFVNRPGPRLIDTAEHLAGLLHPDAFPQPPGDVARRLGQ</sequence>
<dbReference type="Pfam" id="PF01497">
    <property type="entry name" value="Peripla_BP_2"/>
    <property type="match status" value="1"/>
</dbReference>
<dbReference type="InterPro" id="IPR051030">
    <property type="entry name" value="Vitamin_B12-ABC_binding"/>
</dbReference>
<dbReference type="PANTHER" id="PTHR42860:SF1">
    <property type="entry name" value="VITAMIN B12-BINDING PROTEIN"/>
    <property type="match status" value="1"/>
</dbReference>
<dbReference type="CDD" id="cd01144">
    <property type="entry name" value="BtuF"/>
    <property type="match status" value="1"/>
</dbReference>
<organism evidence="2 3">
    <name type="scientific">Halapricum desulfuricans</name>
    <dbReference type="NCBI Taxonomy" id="2841257"/>
    <lineage>
        <taxon>Archaea</taxon>
        <taxon>Methanobacteriati</taxon>
        <taxon>Methanobacteriota</taxon>
        <taxon>Stenosarchaea group</taxon>
        <taxon>Halobacteria</taxon>
        <taxon>Halobacteriales</taxon>
        <taxon>Haloarculaceae</taxon>
        <taxon>Halapricum</taxon>
    </lineage>
</organism>
<feature type="domain" description="Fe/B12 periplasmic-binding" evidence="1">
    <location>
        <begin position="2"/>
        <end position="285"/>
    </location>
</feature>
<dbReference type="RefSeq" id="WP_229112208.1">
    <property type="nucleotide sequence ID" value="NZ_CP064788.1"/>
</dbReference>
<dbReference type="AlphaFoldDB" id="A0A897NBD8"/>
<dbReference type="PANTHER" id="PTHR42860">
    <property type="entry name" value="VITAMIN B12-BINDING PROTEIN"/>
    <property type="match status" value="1"/>
</dbReference>
<accession>A0A897NBD8</accession>
<protein>
    <submittedName>
        <fullName evidence="2">ABC-type Fe3+-hydroxamate transport system, periplasmic component</fullName>
    </submittedName>
</protein>
<evidence type="ECO:0000313" key="2">
    <source>
        <dbReference type="EMBL" id="QSG09744.1"/>
    </source>
</evidence>
<dbReference type="KEGG" id="hds:HSR122_2367"/>
<proteinExistence type="predicted"/>
<dbReference type="EMBL" id="CP064788">
    <property type="protein sequence ID" value="QSG09744.1"/>
    <property type="molecule type" value="Genomic_DNA"/>
</dbReference>
<dbReference type="SUPFAM" id="SSF53807">
    <property type="entry name" value="Helical backbone' metal receptor"/>
    <property type="match status" value="1"/>
</dbReference>
<evidence type="ECO:0000313" key="3">
    <source>
        <dbReference type="Proteomes" id="UP000662973"/>
    </source>
</evidence>
<dbReference type="GeneID" id="68852972"/>
<evidence type="ECO:0000259" key="1">
    <source>
        <dbReference type="PROSITE" id="PS50983"/>
    </source>
</evidence>
<keyword evidence="3" id="KW-1185">Reference proteome</keyword>
<name>A0A897NBD8_9EURY</name>
<dbReference type="Gene3D" id="3.40.50.1980">
    <property type="entry name" value="Nitrogenase molybdenum iron protein domain"/>
    <property type="match status" value="2"/>
</dbReference>
<gene>
    <name evidence="2" type="primary">fepB4</name>
    <name evidence="2" type="ORF">HSR122_2367</name>
</gene>
<dbReference type="InterPro" id="IPR002491">
    <property type="entry name" value="ABC_transptr_periplasmic_BD"/>
</dbReference>
<dbReference type="Proteomes" id="UP000662973">
    <property type="component" value="Chromosome"/>
</dbReference>
<dbReference type="PROSITE" id="PS50983">
    <property type="entry name" value="FE_B12_PBP"/>
    <property type="match status" value="1"/>
</dbReference>